<comment type="subcellular location">
    <subcellularLocation>
        <location evidence="1">Nucleus</location>
    </subcellularLocation>
</comment>
<dbReference type="GO" id="GO:0005634">
    <property type="term" value="C:nucleus"/>
    <property type="evidence" value="ECO:0007669"/>
    <property type="project" value="UniProtKB-SubCell"/>
</dbReference>
<dbReference type="GO" id="GO:0005667">
    <property type="term" value="C:transcription regulator complex"/>
    <property type="evidence" value="ECO:0007669"/>
    <property type="project" value="TreeGrafter"/>
</dbReference>
<dbReference type="SMART" id="SM00353">
    <property type="entry name" value="HLH"/>
    <property type="match status" value="1"/>
</dbReference>
<feature type="compositionally biased region" description="Polar residues" evidence="6">
    <location>
        <begin position="59"/>
        <end position="68"/>
    </location>
</feature>
<dbReference type="Proteomes" id="UP000784294">
    <property type="component" value="Unassembled WGS sequence"/>
</dbReference>
<sequence>MLPYRIFPAGCFSSASSLFAAFSTAPGSPRGGGCGSAISASLLRQSGFLGPPGGLSFSATRAPSSVGTDSEETIDQDETPEQKAERERTRRQANNARESSLLGGLLDNHSFYMSLASMYANSDQPHTYINVSRLRVREINDAFKELGQMINLHTGNSQPLTKLMILQQAVTVITGLEFQVRGIGYTASYVKPHVL</sequence>
<evidence type="ECO:0000256" key="4">
    <source>
        <dbReference type="ARBA" id="ARBA00023163"/>
    </source>
</evidence>
<dbReference type="SUPFAM" id="SSF47459">
    <property type="entry name" value="HLH, helix-loop-helix DNA-binding domain"/>
    <property type="match status" value="1"/>
</dbReference>
<feature type="domain" description="BHLH" evidence="7">
    <location>
        <begin position="123"/>
        <end position="176"/>
    </location>
</feature>
<reference evidence="8" key="1">
    <citation type="submission" date="2018-11" db="EMBL/GenBank/DDBJ databases">
        <authorList>
            <consortium name="Pathogen Informatics"/>
        </authorList>
    </citation>
    <scope>NUCLEOTIDE SEQUENCE</scope>
</reference>
<evidence type="ECO:0000256" key="6">
    <source>
        <dbReference type="SAM" id="MobiDB-lite"/>
    </source>
</evidence>
<dbReference type="GO" id="GO:0046983">
    <property type="term" value="F:protein dimerization activity"/>
    <property type="evidence" value="ECO:0007669"/>
    <property type="project" value="InterPro"/>
</dbReference>
<dbReference type="GO" id="GO:0000785">
    <property type="term" value="C:chromatin"/>
    <property type="evidence" value="ECO:0007669"/>
    <property type="project" value="TreeGrafter"/>
</dbReference>
<evidence type="ECO:0000313" key="9">
    <source>
        <dbReference type="Proteomes" id="UP000784294"/>
    </source>
</evidence>
<dbReference type="PANTHER" id="PTHR11793:SF13">
    <property type="entry name" value="PROTEIN DAUGHTERLESS"/>
    <property type="match status" value="1"/>
</dbReference>
<feature type="region of interest" description="Disordered" evidence="6">
    <location>
        <begin position="59"/>
        <end position="99"/>
    </location>
</feature>
<dbReference type="PROSITE" id="PS50888">
    <property type="entry name" value="BHLH"/>
    <property type="match status" value="1"/>
</dbReference>
<dbReference type="GO" id="GO:0000978">
    <property type="term" value="F:RNA polymerase II cis-regulatory region sequence-specific DNA binding"/>
    <property type="evidence" value="ECO:0007669"/>
    <property type="project" value="TreeGrafter"/>
</dbReference>
<dbReference type="AlphaFoldDB" id="A0A448WTV5"/>
<dbReference type="InterPro" id="IPR036638">
    <property type="entry name" value="HLH_DNA-bd_sf"/>
</dbReference>
<keyword evidence="4" id="KW-0804">Transcription</keyword>
<dbReference type="Gene3D" id="4.10.280.10">
    <property type="entry name" value="Helix-loop-helix DNA-binding domain"/>
    <property type="match status" value="1"/>
</dbReference>
<keyword evidence="9" id="KW-1185">Reference proteome</keyword>
<dbReference type="InterPro" id="IPR011598">
    <property type="entry name" value="bHLH_dom"/>
</dbReference>
<keyword evidence="2" id="KW-0805">Transcription regulation</keyword>
<gene>
    <name evidence="8" type="ORF">PXEA_LOCUS13602</name>
</gene>
<evidence type="ECO:0000256" key="1">
    <source>
        <dbReference type="ARBA" id="ARBA00004123"/>
    </source>
</evidence>
<feature type="compositionally biased region" description="Acidic residues" evidence="6">
    <location>
        <begin position="69"/>
        <end position="79"/>
    </location>
</feature>
<dbReference type="OrthoDB" id="10034090at2759"/>
<keyword evidence="3" id="KW-0238">DNA-binding</keyword>
<keyword evidence="5" id="KW-0539">Nucleus</keyword>
<dbReference type="PANTHER" id="PTHR11793">
    <property type="entry name" value="BASIC HELIX-LOOP-HELIX TRANSCRIPTION FACTOR"/>
    <property type="match status" value="1"/>
</dbReference>
<evidence type="ECO:0000256" key="2">
    <source>
        <dbReference type="ARBA" id="ARBA00023015"/>
    </source>
</evidence>
<comment type="caution">
    <text evidence="8">The sequence shown here is derived from an EMBL/GenBank/DDBJ whole genome shotgun (WGS) entry which is preliminary data.</text>
</comment>
<evidence type="ECO:0000259" key="7">
    <source>
        <dbReference type="PROSITE" id="PS50888"/>
    </source>
</evidence>
<dbReference type="GO" id="GO:0000981">
    <property type="term" value="F:DNA-binding transcription factor activity, RNA polymerase II-specific"/>
    <property type="evidence" value="ECO:0007669"/>
    <property type="project" value="TreeGrafter"/>
</dbReference>
<accession>A0A448WTV5</accession>
<evidence type="ECO:0000256" key="5">
    <source>
        <dbReference type="ARBA" id="ARBA00023242"/>
    </source>
</evidence>
<evidence type="ECO:0000313" key="8">
    <source>
        <dbReference type="EMBL" id="VEL20162.1"/>
    </source>
</evidence>
<dbReference type="InterPro" id="IPR051098">
    <property type="entry name" value="NeuroDiff_E-box_TFs"/>
</dbReference>
<organism evidence="8 9">
    <name type="scientific">Protopolystoma xenopodis</name>
    <dbReference type="NCBI Taxonomy" id="117903"/>
    <lineage>
        <taxon>Eukaryota</taxon>
        <taxon>Metazoa</taxon>
        <taxon>Spiralia</taxon>
        <taxon>Lophotrochozoa</taxon>
        <taxon>Platyhelminthes</taxon>
        <taxon>Monogenea</taxon>
        <taxon>Polyopisthocotylea</taxon>
        <taxon>Polystomatidea</taxon>
        <taxon>Polystomatidae</taxon>
        <taxon>Protopolystoma</taxon>
    </lineage>
</organism>
<feature type="compositionally biased region" description="Basic and acidic residues" evidence="6">
    <location>
        <begin position="80"/>
        <end position="90"/>
    </location>
</feature>
<evidence type="ECO:0000256" key="3">
    <source>
        <dbReference type="ARBA" id="ARBA00023125"/>
    </source>
</evidence>
<dbReference type="EMBL" id="CAAALY010045061">
    <property type="protein sequence ID" value="VEL20162.1"/>
    <property type="molecule type" value="Genomic_DNA"/>
</dbReference>
<proteinExistence type="predicted"/>
<protein>
    <recommendedName>
        <fullName evidence="7">BHLH domain-containing protein</fullName>
    </recommendedName>
</protein>
<name>A0A448WTV5_9PLAT</name>
<dbReference type="Pfam" id="PF00010">
    <property type="entry name" value="HLH"/>
    <property type="match status" value="1"/>
</dbReference>